<evidence type="ECO:0008006" key="5">
    <source>
        <dbReference type="Google" id="ProtNLM"/>
    </source>
</evidence>
<evidence type="ECO:0000313" key="3">
    <source>
        <dbReference type="EMBL" id="GGO78139.1"/>
    </source>
</evidence>
<evidence type="ECO:0000256" key="2">
    <source>
        <dbReference type="SAM" id="SignalP"/>
    </source>
</evidence>
<keyword evidence="2" id="KW-0732">Signal</keyword>
<feature type="region of interest" description="Disordered" evidence="1">
    <location>
        <begin position="63"/>
        <end position="85"/>
    </location>
</feature>
<dbReference type="Pfam" id="PF11839">
    <property type="entry name" value="Alanine_zipper"/>
    <property type="match status" value="1"/>
</dbReference>
<dbReference type="RefSeq" id="WP_188858845.1">
    <property type="nucleotide sequence ID" value="NZ_BMLT01000002.1"/>
</dbReference>
<feature type="signal peptide" evidence="2">
    <location>
        <begin position="1"/>
        <end position="26"/>
    </location>
</feature>
<dbReference type="PROSITE" id="PS51257">
    <property type="entry name" value="PROKAR_LIPOPROTEIN"/>
    <property type="match status" value="1"/>
</dbReference>
<reference evidence="3 4" key="1">
    <citation type="journal article" date="2014" name="Int. J. Syst. Evol. Microbiol.">
        <title>Complete genome sequence of Corynebacterium casei LMG S-19264T (=DSM 44701T), isolated from a smear-ripened cheese.</title>
        <authorList>
            <consortium name="US DOE Joint Genome Institute (JGI-PGF)"/>
            <person name="Walter F."/>
            <person name="Albersmeier A."/>
            <person name="Kalinowski J."/>
            <person name="Ruckert C."/>
        </authorList>
    </citation>
    <scope>NUCLEOTIDE SEQUENCE [LARGE SCALE GENOMIC DNA]</scope>
    <source>
        <strain evidence="3 4">CGMCC 1.7286</strain>
    </source>
</reference>
<keyword evidence="4" id="KW-1185">Reference proteome</keyword>
<feature type="chain" id="PRO_5036858480" description="Murein lipoprotein" evidence="2">
    <location>
        <begin position="27"/>
        <end position="85"/>
    </location>
</feature>
<evidence type="ECO:0000313" key="4">
    <source>
        <dbReference type="Proteomes" id="UP000599578"/>
    </source>
</evidence>
<evidence type="ECO:0000256" key="1">
    <source>
        <dbReference type="SAM" id="MobiDB-lite"/>
    </source>
</evidence>
<protein>
    <recommendedName>
        <fullName evidence="5">Murein lipoprotein</fullName>
    </recommendedName>
</protein>
<dbReference type="Proteomes" id="UP000599578">
    <property type="component" value="Unassembled WGS sequence"/>
</dbReference>
<dbReference type="AlphaFoldDB" id="A0A917Z8Q7"/>
<gene>
    <name evidence="3" type="ORF">GCM10011348_09340</name>
</gene>
<name>A0A917Z8Q7_9GAMM</name>
<accession>A0A917Z8Q7</accession>
<comment type="caution">
    <text evidence="3">The sequence shown here is derived from an EMBL/GenBank/DDBJ whole genome shotgun (WGS) entry which is preliminary data.</text>
</comment>
<proteinExistence type="predicted"/>
<dbReference type="InterPro" id="IPR021793">
    <property type="entry name" value="Oprl"/>
</dbReference>
<organism evidence="3 4">
    <name type="scientific">Marinobacterium nitratireducens</name>
    <dbReference type="NCBI Taxonomy" id="518897"/>
    <lineage>
        <taxon>Bacteria</taxon>
        <taxon>Pseudomonadati</taxon>
        <taxon>Pseudomonadota</taxon>
        <taxon>Gammaproteobacteria</taxon>
        <taxon>Oceanospirillales</taxon>
        <taxon>Oceanospirillaceae</taxon>
        <taxon>Marinobacterium</taxon>
    </lineage>
</organism>
<dbReference type="EMBL" id="BMLT01000002">
    <property type="protein sequence ID" value="GGO78139.1"/>
    <property type="molecule type" value="Genomic_DNA"/>
</dbReference>
<sequence length="85" mass="9415">MRIRELTKIGILGVAAALTFGCASNAADYEMLKSQHESDMQRAMDMAAQANAKADEALRVANEANSRSMATDEKLNRMFQRSMMK</sequence>